<dbReference type="Pfam" id="PF00027">
    <property type="entry name" value="cNMP_binding"/>
    <property type="match status" value="1"/>
</dbReference>
<sequence length="226" mass="24014">MSDILHSSARSLVAPMLFSALSAELRGQLISSALAKQYSEDQIIQQRGETAHGFYLIASGSVSIGQFLSKGEFRAVAVLGPGDSWGELAMFANRPRVVDAIARGPCEVRFISSADFEAAIAGRAEEMRMLLGAMSVQFQDMIDVMAGIRRGTAHARVAGLLDALAGASPLPAKVRLTQQELGELLGLTRVTINAALKELEAAGAIARRYGQIEVLDKATLDLASLT</sequence>
<dbReference type="InterPro" id="IPR050397">
    <property type="entry name" value="Env_Response_Regulators"/>
</dbReference>
<dbReference type="AlphaFoldDB" id="A0A9Y2BAR1"/>
<dbReference type="InterPro" id="IPR000595">
    <property type="entry name" value="cNMP-bd_dom"/>
</dbReference>
<dbReference type="KEGG" id="arue:QQX03_03020"/>
<dbReference type="InterPro" id="IPR012318">
    <property type="entry name" value="HTH_CRP"/>
</dbReference>
<dbReference type="Proteomes" id="UP001231445">
    <property type="component" value="Chromosome"/>
</dbReference>
<evidence type="ECO:0000259" key="4">
    <source>
        <dbReference type="PROSITE" id="PS50042"/>
    </source>
</evidence>
<dbReference type="GO" id="GO:0005829">
    <property type="term" value="C:cytosol"/>
    <property type="evidence" value="ECO:0007669"/>
    <property type="project" value="TreeGrafter"/>
</dbReference>
<dbReference type="SMART" id="SM00100">
    <property type="entry name" value="cNMP"/>
    <property type="match status" value="1"/>
</dbReference>
<evidence type="ECO:0000256" key="2">
    <source>
        <dbReference type="ARBA" id="ARBA00023125"/>
    </source>
</evidence>
<dbReference type="InterPro" id="IPR036390">
    <property type="entry name" value="WH_DNA-bd_sf"/>
</dbReference>
<dbReference type="CDD" id="cd00038">
    <property type="entry name" value="CAP_ED"/>
    <property type="match status" value="1"/>
</dbReference>
<dbReference type="PROSITE" id="PS51063">
    <property type="entry name" value="HTH_CRP_2"/>
    <property type="match status" value="1"/>
</dbReference>
<evidence type="ECO:0000313" key="7">
    <source>
        <dbReference type="Proteomes" id="UP001231445"/>
    </source>
</evidence>
<dbReference type="InterPro" id="IPR018490">
    <property type="entry name" value="cNMP-bd_dom_sf"/>
</dbReference>
<dbReference type="InterPro" id="IPR036388">
    <property type="entry name" value="WH-like_DNA-bd_sf"/>
</dbReference>
<evidence type="ECO:0000256" key="3">
    <source>
        <dbReference type="ARBA" id="ARBA00023163"/>
    </source>
</evidence>
<keyword evidence="3" id="KW-0804">Transcription</keyword>
<proteinExistence type="predicted"/>
<dbReference type="EMBL" id="CP127221">
    <property type="protein sequence ID" value="WIW96095.1"/>
    <property type="molecule type" value="Genomic_DNA"/>
</dbReference>
<organism evidence="6 7">
    <name type="scientific">Altererythrobacter rubellus</name>
    <dbReference type="NCBI Taxonomy" id="2173831"/>
    <lineage>
        <taxon>Bacteria</taxon>
        <taxon>Pseudomonadati</taxon>
        <taxon>Pseudomonadota</taxon>
        <taxon>Alphaproteobacteria</taxon>
        <taxon>Sphingomonadales</taxon>
        <taxon>Erythrobacteraceae</taxon>
        <taxon>Altererythrobacter</taxon>
    </lineage>
</organism>
<dbReference type="Gene3D" id="1.10.10.10">
    <property type="entry name" value="Winged helix-like DNA-binding domain superfamily/Winged helix DNA-binding domain"/>
    <property type="match status" value="1"/>
</dbReference>
<dbReference type="PROSITE" id="PS50042">
    <property type="entry name" value="CNMP_BINDING_3"/>
    <property type="match status" value="1"/>
</dbReference>
<dbReference type="SUPFAM" id="SSF51206">
    <property type="entry name" value="cAMP-binding domain-like"/>
    <property type="match status" value="1"/>
</dbReference>
<reference evidence="6 7" key="1">
    <citation type="submission" date="2023-06" db="EMBL/GenBank/DDBJ databases">
        <title>Altererythrobacter rubellus NBRC 112769 genome.</title>
        <authorList>
            <person name="Zhang K."/>
        </authorList>
    </citation>
    <scope>NUCLEOTIDE SEQUENCE [LARGE SCALE GENOMIC DNA]</scope>
    <source>
        <strain evidence="6 7">NBRC 112769</strain>
    </source>
</reference>
<evidence type="ECO:0000256" key="1">
    <source>
        <dbReference type="ARBA" id="ARBA00023015"/>
    </source>
</evidence>
<feature type="domain" description="HTH crp-type" evidence="5">
    <location>
        <begin position="151"/>
        <end position="218"/>
    </location>
</feature>
<dbReference type="SMART" id="SM00419">
    <property type="entry name" value="HTH_CRP"/>
    <property type="match status" value="1"/>
</dbReference>
<dbReference type="Gene3D" id="2.60.120.10">
    <property type="entry name" value="Jelly Rolls"/>
    <property type="match status" value="1"/>
</dbReference>
<evidence type="ECO:0000259" key="5">
    <source>
        <dbReference type="PROSITE" id="PS51063"/>
    </source>
</evidence>
<dbReference type="PANTHER" id="PTHR24567">
    <property type="entry name" value="CRP FAMILY TRANSCRIPTIONAL REGULATORY PROTEIN"/>
    <property type="match status" value="1"/>
</dbReference>
<feature type="domain" description="Cyclic nucleotide-binding" evidence="4">
    <location>
        <begin position="17"/>
        <end position="137"/>
    </location>
</feature>
<evidence type="ECO:0000313" key="6">
    <source>
        <dbReference type="EMBL" id="WIW96095.1"/>
    </source>
</evidence>
<dbReference type="GO" id="GO:0003700">
    <property type="term" value="F:DNA-binding transcription factor activity"/>
    <property type="evidence" value="ECO:0007669"/>
    <property type="project" value="TreeGrafter"/>
</dbReference>
<protein>
    <submittedName>
        <fullName evidence="6">Crp/Fnr family transcriptional regulator</fullName>
    </submittedName>
</protein>
<dbReference type="RefSeq" id="WP_285976405.1">
    <property type="nucleotide sequence ID" value="NZ_CP127221.1"/>
</dbReference>
<name>A0A9Y2BAR1_9SPHN</name>
<dbReference type="SUPFAM" id="SSF46785">
    <property type="entry name" value="Winged helix' DNA-binding domain"/>
    <property type="match status" value="1"/>
</dbReference>
<keyword evidence="1" id="KW-0805">Transcription regulation</keyword>
<dbReference type="PANTHER" id="PTHR24567:SF74">
    <property type="entry name" value="HTH-TYPE TRANSCRIPTIONAL REGULATOR ARCR"/>
    <property type="match status" value="1"/>
</dbReference>
<keyword evidence="7" id="KW-1185">Reference proteome</keyword>
<dbReference type="Pfam" id="PF13545">
    <property type="entry name" value="HTH_Crp_2"/>
    <property type="match status" value="1"/>
</dbReference>
<dbReference type="GO" id="GO:0003677">
    <property type="term" value="F:DNA binding"/>
    <property type="evidence" value="ECO:0007669"/>
    <property type="project" value="UniProtKB-KW"/>
</dbReference>
<keyword evidence="2" id="KW-0238">DNA-binding</keyword>
<dbReference type="InterPro" id="IPR014710">
    <property type="entry name" value="RmlC-like_jellyroll"/>
</dbReference>
<gene>
    <name evidence="6" type="ORF">QQX03_03020</name>
</gene>
<accession>A0A9Y2BAR1</accession>